<keyword evidence="4 7" id="KW-0560">Oxidoreductase</keyword>
<keyword evidence="5 6" id="KW-0408">Iron</keyword>
<dbReference type="InterPro" id="IPR002401">
    <property type="entry name" value="Cyt_P450_E_grp-I"/>
</dbReference>
<dbReference type="PRINTS" id="PR00463">
    <property type="entry name" value="EP450I"/>
</dbReference>
<dbReference type="InterPro" id="IPR036396">
    <property type="entry name" value="Cyt_P450_sf"/>
</dbReference>
<evidence type="ECO:0000256" key="2">
    <source>
        <dbReference type="ARBA" id="ARBA00010617"/>
    </source>
</evidence>
<dbReference type="InterPro" id="IPR001128">
    <property type="entry name" value="Cyt_P450"/>
</dbReference>
<evidence type="ECO:0000256" key="4">
    <source>
        <dbReference type="ARBA" id="ARBA00023002"/>
    </source>
</evidence>
<dbReference type="GO" id="GO:0016705">
    <property type="term" value="F:oxidoreductase activity, acting on paired donors, with incorporation or reduction of molecular oxygen"/>
    <property type="evidence" value="ECO:0007669"/>
    <property type="project" value="InterPro"/>
</dbReference>
<dbReference type="Proteomes" id="UP000654922">
    <property type="component" value="Unassembled WGS sequence"/>
</dbReference>
<dbReference type="Gene3D" id="1.10.630.10">
    <property type="entry name" value="Cytochrome P450"/>
    <property type="match status" value="1"/>
</dbReference>
<dbReference type="GO" id="GO:0004497">
    <property type="term" value="F:monooxygenase activity"/>
    <property type="evidence" value="ECO:0007669"/>
    <property type="project" value="UniProtKB-KW"/>
</dbReference>
<keyword evidence="3 6" id="KW-0479">Metal-binding</keyword>
<dbReference type="SUPFAM" id="SSF48264">
    <property type="entry name" value="Cytochrome P450"/>
    <property type="match status" value="1"/>
</dbReference>
<proteinExistence type="inferred from homology"/>
<evidence type="ECO:0000256" key="1">
    <source>
        <dbReference type="ARBA" id="ARBA00001971"/>
    </source>
</evidence>
<gene>
    <name evidence="8" type="ORF">CNMCM5623_009018</name>
</gene>
<comment type="similarity">
    <text evidence="2 7">Belongs to the cytochrome P450 family.</text>
</comment>
<evidence type="ECO:0000256" key="5">
    <source>
        <dbReference type="ARBA" id="ARBA00023004"/>
    </source>
</evidence>
<keyword evidence="6 7" id="KW-0349">Heme</keyword>
<dbReference type="PROSITE" id="PS00086">
    <property type="entry name" value="CYTOCHROME_P450"/>
    <property type="match status" value="1"/>
</dbReference>
<dbReference type="PANTHER" id="PTHR24305">
    <property type="entry name" value="CYTOCHROME P450"/>
    <property type="match status" value="1"/>
</dbReference>
<keyword evidence="7" id="KW-0503">Monooxygenase</keyword>
<dbReference type="Pfam" id="PF00067">
    <property type="entry name" value="p450"/>
    <property type="match status" value="1"/>
</dbReference>
<evidence type="ECO:0000256" key="3">
    <source>
        <dbReference type="ARBA" id="ARBA00022723"/>
    </source>
</evidence>
<feature type="binding site" description="axial binding residue" evidence="6">
    <location>
        <position position="362"/>
    </location>
    <ligand>
        <name>heme</name>
        <dbReference type="ChEBI" id="CHEBI:30413"/>
    </ligand>
    <ligandPart>
        <name>Fe</name>
        <dbReference type="ChEBI" id="CHEBI:18248"/>
    </ligandPart>
</feature>
<sequence length="430" mass="48918">MMSPWLSAILAGAALCFYVGWPWYTMWKRAKSLGLPVIVEGSQWQRHRRHTAQAFNKKTHENVWAETLKETSMLLEYWTNDESKTITRSDLAALSLAVLCRVCFGMSEGDATREKTGMITSELRLFLKSITRPAVFGPLSKQEKKDVAASQQTLKRFMAKLVETRRDASSSRQGSSDLIAWLLGTIDSDQFSEDEIMGNLFLFIFAGHETTAGTLGYIIHLLAIYPAWQDWVIEEVDLIYQESTRDGNPDYSETYHRLTRLRAVLFETLRLYGPVPTIVRKSDKQHNQVVTVGQKEVVIPGDCQVYINTIAIHTDPDDWGPDSQTWRPDRWISEASSTLSECEFSSEMSKCIFAWGDGPRMCPGRKFSQVEILASLLRLFMGHRVEIVPRAGQSLQDARSEAYSLIQDSTVGLTLQMPGHRPVNLRWIRR</sequence>
<dbReference type="PANTHER" id="PTHR24305:SF166">
    <property type="entry name" value="CYTOCHROME P450 12A4, MITOCHONDRIAL-RELATED"/>
    <property type="match status" value="1"/>
</dbReference>
<evidence type="ECO:0008006" key="10">
    <source>
        <dbReference type="Google" id="ProtNLM"/>
    </source>
</evidence>
<reference evidence="8" key="1">
    <citation type="submission" date="2020-06" db="EMBL/GenBank/DDBJ databases">
        <title>Draft genome sequences of strains closely related to Aspergillus parafelis and Aspergillus hiratsukae.</title>
        <authorList>
            <person name="Dos Santos R.A.C."/>
            <person name="Rivero-Menendez O."/>
            <person name="Steenwyk J.L."/>
            <person name="Mead M.E."/>
            <person name="Goldman G.H."/>
            <person name="Alastruey-Izquierdo A."/>
            <person name="Rokas A."/>
        </authorList>
    </citation>
    <scope>NUCLEOTIDE SEQUENCE</scope>
    <source>
        <strain evidence="8">CNM-CM5623</strain>
    </source>
</reference>
<dbReference type="InterPro" id="IPR050121">
    <property type="entry name" value="Cytochrome_P450_monoxygenase"/>
</dbReference>
<dbReference type="InterPro" id="IPR017972">
    <property type="entry name" value="Cyt_P450_CS"/>
</dbReference>
<dbReference type="OrthoDB" id="1470350at2759"/>
<dbReference type="AlphaFoldDB" id="A0A8H6Q006"/>
<evidence type="ECO:0000256" key="6">
    <source>
        <dbReference type="PIRSR" id="PIRSR602401-1"/>
    </source>
</evidence>
<evidence type="ECO:0000313" key="9">
    <source>
        <dbReference type="Proteomes" id="UP000654922"/>
    </source>
</evidence>
<accession>A0A8H6Q006</accession>
<name>A0A8H6Q006_9EURO</name>
<dbReference type="PRINTS" id="PR00385">
    <property type="entry name" value="P450"/>
</dbReference>
<dbReference type="EMBL" id="JACBAE010001330">
    <property type="protein sequence ID" value="KAF7164521.1"/>
    <property type="molecule type" value="Genomic_DNA"/>
</dbReference>
<protein>
    <recommendedName>
        <fullName evidence="10">Cytochrome P450</fullName>
    </recommendedName>
</protein>
<evidence type="ECO:0000256" key="7">
    <source>
        <dbReference type="RuleBase" id="RU000461"/>
    </source>
</evidence>
<dbReference type="GO" id="GO:0005506">
    <property type="term" value="F:iron ion binding"/>
    <property type="evidence" value="ECO:0007669"/>
    <property type="project" value="InterPro"/>
</dbReference>
<evidence type="ECO:0000313" key="8">
    <source>
        <dbReference type="EMBL" id="KAF7164521.1"/>
    </source>
</evidence>
<organism evidence="8 9">
    <name type="scientific">Aspergillus felis</name>
    <dbReference type="NCBI Taxonomy" id="1287682"/>
    <lineage>
        <taxon>Eukaryota</taxon>
        <taxon>Fungi</taxon>
        <taxon>Dikarya</taxon>
        <taxon>Ascomycota</taxon>
        <taxon>Pezizomycotina</taxon>
        <taxon>Eurotiomycetes</taxon>
        <taxon>Eurotiomycetidae</taxon>
        <taxon>Eurotiales</taxon>
        <taxon>Aspergillaceae</taxon>
        <taxon>Aspergillus</taxon>
        <taxon>Aspergillus subgen. Fumigati</taxon>
    </lineage>
</organism>
<comment type="cofactor">
    <cofactor evidence="1 6">
        <name>heme</name>
        <dbReference type="ChEBI" id="CHEBI:30413"/>
    </cofactor>
</comment>
<comment type="caution">
    <text evidence="8">The sequence shown here is derived from an EMBL/GenBank/DDBJ whole genome shotgun (WGS) entry which is preliminary data.</text>
</comment>
<dbReference type="GO" id="GO:0020037">
    <property type="term" value="F:heme binding"/>
    <property type="evidence" value="ECO:0007669"/>
    <property type="project" value="InterPro"/>
</dbReference>
<dbReference type="GO" id="GO:0044283">
    <property type="term" value="P:small molecule biosynthetic process"/>
    <property type="evidence" value="ECO:0007669"/>
    <property type="project" value="UniProtKB-ARBA"/>
</dbReference>